<protein>
    <submittedName>
        <fullName evidence="1">Uncharacterized protein</fullName>
    </submittedName>
</protein>
<reference evidence="1" key="1">
    <citation type="submission" date="2019-08" db="EMBL/GenBank/DDBJ databases">
        <authorList>
            <person name="Kucharzyk K."/>
            <person name="Murdoch R.W."/>
            <person name="Higgins S."/>
            <person name="Loffler F."/>
        </authorList>
    </citation>
    <scope>NUCLEOTIDE SEQUENCE</scope>
</reference>
<name>A0A644Z4T6_9ZZZZ</name>
<gene>
    <name evidence="1" type="ORF">SDC9_82504</name>
</gene>
<proteinExistence type="predicted"/>
<sequence length="121" mass="13854">MVDIEKYVKSLGLEDVHFKIKIANQQELLGYIDITTGLKSDRRKIIITDLFPLKDKKTGLPWAYGIGVQSIGTGNKARLTVYADKYNSKPFKVGDILFTPPNSTRPNNKGFWYLYDYDYVV</sequence>
<comment type="caution">
    <text evidence="1">The sequence shown here is derived from an EMBL/GenBank/DDBJ whole genome shotgun (WGS) entry which is preliminary data.</text>
</comment>
<evidence type="ECO:0000313" key="1">
    <source>
        <dbReference type="EMBL" id="MPM35910.1"/>
    </source>
</evidence>
<organism evidence="1">
    <name type="scientific">bioreactor metagenome</name>
    <dbReference type="NCBI Taxonomy" id="1076179"/>
    <lineage>
        <taxon>unclassified sequences</taxon>
        <taxon>metagenomes</taxon>
        <taxon>ecological metagenomes</taxon>
    </lineage>
</organism>
<accession>A0A644Z4T6</accession>
<dbReference type="AlphaFoldDB" id="A0A644Z4T6"/>
<dbReference type="EMBL" id="VSSQ01007433">
    <property type="protein sequence ID" value="MPM35910.1"/>
    <property type="molecule type" value="Genomic_DNA"/>
</dbReference>